<dbReference type="GO" id="GO:0071051">
    <property type="term" value="P:poly(A)-dependent snoRNA 3'-end processing"/>
    <property type="evidence" value="ECO:0007669"/>
    <property type="project" value="TreeGrafter"/>
</dbReference>
<sequence>MEDSAIFNVQEQWLRPLRCELNVLSRPDGSAMITQGSYFILCCYVNTFLYSYRVHIFFFKGNTAVVAAVYGPVDVKPQRILVDKASIETVYKPKSGLPNVADRMRETIIKNTCETALLSAIHPRTAVCIVLQEMQDSGGLLSCCINAACMALMDSGIAMKFLVAAVSCMISEDDIILDPSDKDLMGSKASLTFVFDSAKKNLVASHTSGVFSQEQYHESLLKCRQASCEIFEFYRSLVKKYIICI</sequence>
<evidence type="ECO:0000256" key="3">
    <source>
        <dbReference type="ARBA" id="ARBA00022552"/>
    </source>
</evidence>
<accession>A0AAN9VBU8</accession>
<reference evidence="8 9" key="1">
    <citation type="submission" date="2024-03" db="EMBL/GenBank/DDBJ databases">
        <title>The genome assembly and annotation of the cricket Gryllus longicercus Weissman &amp; Gray.</title>
        <authorList>
            <person name="Szrajer S."/>
            <person name="Gray D."/>
            <person name="Ylla G."/>
        </authorList>
    </citation>
    <scope>NUCLEOTIDE SEQUENCE [LARGE SCALE GENOMIC DNA]</scope>
    <source>
        <strain evidence="8">DAG 2021-001</strain>
        <tissue evidence="8">Whole body minus gut</tissue>
    </source>
</reference>
<dbReference type="SUPFAM" id="SSF55666">
    <property type="entry name" value="Ribonuclease PH domain 2-like"/>
    <property type="match status" value="1"/>
</dbReference>
<dbReference type="Gene3D" id="3.30.230.70">
    <property type="entry name" value="GHMP Kinase, N-terminal domain"/>
    <property type="match status" value="1"/>
</dbReference>
<dbReference type="GO" id="GO:0016075">
    <property type="term" value="P:rRNA catabolic process"/>
    <property type="evidence" value="ECO:0007669"/>
    <property type="project" value="TreeGrafter"/>
</dbReference>
<dbReference type="GO" id="GO:0000177">
    <property type="term" value="C:cytoplasmic exosome (RNase complex)"/>
    <property type="evidence" value="ECO:0007669"/>
    <property type="project" value="TreeGrafter"/>
</dbReference>
<keyword evidence="4" id="KW-0271">Exosome</keyword>
<dbReference type="InterPro" id="IPR036345">
    <property type="entry name" value="ExoRNase_PH_dom2_sf"/>
</dbReference>
<dbReference type="EMBL" id="JAZDUA010001026">
    <property type="protein sequence ID" value="KAK7788566.1"/>
    <property type="molecule type" value="Genomic_DNA"/>
</dbReference>
<dbReference type="SUPFAM" id="SSF54211">
    <property type="entry name" value="Ribosomal protein S5 domain 2-like"/>
    <property type="match status" value="1"/>
</dbReference>
<dbReference type="GO" id="GO:0003723">
    <property type="term" value="F:RNA binding"/>
    <property type="evidence" value="ECO:0007669"/>
    <property type="project" value="TreeGrafter"/>
</dbReference>
<comment type="subcellular location">
    <subcellularLocation>
        <location evidence="1">Nucleus</location>
    </subcellularLocation>
</comment>
<keyword evidence="3" id="KW-0698">rRNA processing</keyword>
<dbReference type="GO" id="GO:0071028">
    <property type="term" value="P:nuclear mRNA surveillance"/>
    <property type="evidence" value="ECO:0007669"/>
    <property type="project" value="TreeGrafter"/>
</dbReference>
<evidence type="ECO:0000313" key="8">
    <source>
        <dbReference type="EMBL" id="KAK7788566.1"/>
    </source>
</evidence>
<feature type="domain" description="Exoribonuclease phosphorolytic" evidence="7">
    <location>
        <begin position="162"/>
        <end position="217"/>
    </location>
</feature>
<evidence type="ECO:0000313" key="9">
    <source>
        <dbReference type="Proteomes" id="UP001378592"/>
    </source>
</evidence>
<comment type="caution">
    <text evidence="8">The sequence shown here is derived from an EMBL/GenBank/DDBJ whole genome shotgun (WGS) entry which is preliminary data.</text>
</comment>
<dbReference type="InterPro" id="IPR020568">
    <property type="entry name" value="Ribosomal_Su5_D2-typ_SF"/>
</dbReference>
<evidence type="ECO:0000256" key="1">
    <source>
        <dbReference type="ARBA" id="ARBA00004123"/>
    </source>
</evidence>
<name>A0AAN9VBU8_9ORTH</name>
<feature type="domain" description="Exoribonuclease phosphorolytic" evidence="6">
    <location>
        <begin position="61"/>
        <end position="157"/>
    </location>
</feature>
<evidence type="ECO:0000259" key="7">
    <source>
        <dbReference type="Pfam" id="PF03725"/>
    </source>
</evidence>
<dbReference type="GO" id="GO:0005730">
    <property type="term" value="C:nucleolus"/>
    <property type="evidence" value="ECO:0007669"/>
    <property type="project" value="TreeGrafter"/>
</dbReference>
<dbReference type="InterPro" id="IPR027408">
    <property type="entry name" value="PNPase/RNase_PH_dom_sf"/>
</dbReference>
<dbReference type="PANTHER" id="PTHR11953">
    <property type="entry name" value="EXOSOME COMPLEX COMPONENT"/>
    <property type="match status" value="1"/>
</dbReference>
<dbReference type="AlphaFoldDB" id="A0AAN9VBU8"/>
<dbReference type="Pfam" id="PF03725">
    <property type="entry name" value="RNase_PH_C"/>
    <property type="match status" value="1"/>
</dbReference>
<protein>
    <submittedName>
        <fullName evidence="8">Uncharacterized protein</fullName>
    </submittedName>
</protein>
<keyword evidence="9" id="KW-1185">Reference proteome</keyword>
<dbReference type="InterPro" id="IPR001247">
    <property type="entry name" value="ExoRNase_PH_dom1"/>
</dbReference>
<evidence type="ECO:0000256" key="4">
    <source>
        <dbReference type="ARBA" id="ARBA00022835"/>
    </source>
</evidence>
<keyword evidence="5" id="KW-0539">Nucleus</keyword>
<dbReference type="CDD" id="cd11372">
    <property type="entry name" value="RNase_PH_RRP46"/>
    <property type="match status" value="1"/>
</dbReference>
<evidence type="ECO:0000256" key="2">
    <source>
        <dbReference type="ARBA" id="ARBA00006678"/>
    </source>
</evidence>
<dbReference type="InterPro" id="IPR015847">
    <property type="entry name" value="ExoRNase_PH_dom2"/>
</dbReference>
<dbReference type="GO" id="GO:0034475">
    <property type="term" value="P:U4 snRNA 3'-end processing"/>
    <property type="evidence" value="ECO:0007669"/>
    <property type="project" value="TreeGrafter"/>
</dbReference>
<proteinExistence type="inferred from homology"/>
<dbReference type="Proteomes" id="UP001378592">
    <property type="component" value="Unassembled WGS sequence"/>
</dbReference>
<evidence type="ECO:0000259" key="6">
    <source>
        <dbReference type="Pfam" id="PF01138"/>
    </source>
</evidence>
<evidence type="ECO:0000256" key="5">
    <source>
        <dbReference type="ARBA" id="ARBA00023242"/>
    </source>
</evidence>
<dbReference type="Pfam" id="PF01138">
    <property type="entry name" value="RNase_PH"/>
    <property type="match status" value="1"/>
</dbReference>
<comment type="similarity">
    <text evidence="2">Belongs to the RNase PH family.</text>
</comment>
<gene>
    <name evidence="8" type="ORF">R5R35_000155</name>
</gene>
<dbReference type="GO" id="GO:0000176">
    <property type="term" value="C:nuclear exosome (RNase complex)"/>
    <property type="evidence" value="ECO:0007669"/>
    <property type="project" value="TreeGrafter"/>
</dbReference>
<dbReference type="GO" id="GO:0006364">
    <property type="term" value="P:rRNA processing"/>
    <property type="evidence" value="ECO:0007669"/>
    <property type="project" value="UniProtKB-KW"/>
</dbReference>
<dbReference type="InterPro" id="IPR050080">
    <property type="entry name" value="RNase_PH"/>
</dbReference>
<organism evidence="8 9">
    <name type="scientific">Gryllus longicercus</name>
    <dbReference type="NCBI Taxonomy" id="2509291"/>
    <lineage>
        <taxon>Eukaryota</taxon>
        <taxon>Metazoa</taxon>
        <taxon>Ecdysozoa</taxon>
        <taxon>Arthropoda</taxon>
        <taxon>Hexapoda</taxon>
        <taxon>Insecta</taxon>
        <taxon>Pterygota</taxon>
        <taxon>Neoptera</taxon>
        <taxon>Polyneoptera</taxon>
        <taxon>Orthoptera</taxon>
        <taxon>Ensifera</taxon>
        <taxon>Gryllidea</taxon>
        <taxon>Grylloidea</taxon>
        <taxon>Gryllidae</taxon>
        <taxon>Gryllinae</taxon>
        <taxon>Gryllus</taxon>
    </lineage>
</organism>
<dbReference type="PANTHER" id="PTHR11953:SF1">
    <property type="entry name" value="EXOSOME COMPLEX COMPONENT RRP46"/>
    <property type="match status" value="1"/>
</dbReference>